<proteinExistence type="predicted"/>
<evidence type="ECO:0000259" key="1">
    <source>
        <dbReference type="Pfam" id="PF01022"/>
    </source>
</evidence>
<sequence>MPSDLDSVFSVFGKGKVSSIERQFLPSSGKKTHLVFFSGYLGGTHHHLYQLVQLSRLQKIGNFDIHIIVSDSIGGTKRHTDYSEEQSHDDHSKKVEKLLLEVKTALLSLGVVESDIHLYKFSNIWMQAFNRRKDLLLNFYEGLNEIPQNALEINAGVIKKYHLPADAKYGVGYIVQKFAVLFFSSHFCEIIDETANGIVVPIFGEPGADIIEKLYPKMINQKIIPPIEYALTLCGIPTFGTNQSKTKNISLPKYGMSVVEIASITKKYDVSVEDIREIYKLFITCVTGKPFRAPDKKYISFAEDLHEAFSKLFSHEAQSMEMTLVGQDEIEKIGSLLRSKIVLQVLSSCDGSHSVTDIAKKLNKHVSNISTLVRQLKESGLVEVLPNGKPFKTKKSVTFVLK</sequence>
<dbReference type="InterPro" id="IPR011991">
    <property type="entry name" value="ArsR-like_HTH"/>
</dbReference>
<evidence type="ECO:0000313" key="3">
    <source>
        <dbReference type="Proteomes" id="UP000774699"/>
    </source>
</evidence>
<gene>
    <name evidence="2" type="ORF">FJY86_03920</name>
</gene>
<dbReference type="Proteomes" id="UP000774699">
    <property type="component" value="Unassembled WGS sequence"/>
</dbReference>
<dbReference type="CDD" id="cd00090">
    <property type="entry name" value="HTH_ARSR"/>
    <property type="match status" value="1"/>
</dbReference>
<dbReference type="InterPro" id="IPR001845">
    <property type="entry name" value="HTH_ArsR_DNA-bd_dom"/>
</dbReference>
<name>A0A8T4C816_9ARCH</name>
<protein>
    <submittedName>
        <fullName evidence="2">ArsR family transcriptional regulator</fullName>
    </submittedName>
</protein>
<dbReference type="InterPro" id="IPR036390">
    <property type="entry name" value="WH_DNA-bd_sf"/>
</dbReference>
<dbReference type="SUPFAM" id="SSF46785">
    <property type="entry name" value="Winged helix' DNA-binding domain"/>
    <property type="match status" value="1"/>
</dbReference>
<dbReference type="InterPro" id="IPR036388">
    <property type="entry name" value="WH-like_DNA-bd_sf"/>
</dbReference>
<dbReference type="AlphaFoldDB" id="A0A8T4C816"/>
<dbReference type="GO" id="GO:0003700">
    <property type="term" value="F:DNA-binding transcription factor activity"/>
    <property type="evidence" value="ECO:0007669"/>
    <property type="project" value="InterPro"/>
</dbReference>
<reference evidence="2" key="1">
    <citation type="submission" date="2019-03" db="EMBL/GenBank/DDBJ databases">
        <title>Lake Tanganyika Metagenome-Assembled Genomes (MAGs).</title>
        <authorList>
            <person name="Tran P."/>
        </authorList>
    </citation>
    <scope>NUCLEOTIDE SEQUENCE</scope>
    <source>
        <strain evidence="2">M_DeepCast_50m_m2_156</strain>
    </source>
</reference>
<dbReference type="Pfam" id="PF01022">
    <property type="entry name" value="HTH_5"/>
    <property type="match status" value="1"/>
</dbReference>
<evidence type="ECO:0000313" key="2">
    <source>
        <dbReference type="EMBL" id="MBM3282457.1"/>
    </source>
</evidence>
<feature type="domain" description="HTH arsR-type" evidence="1">
    <location>
        <begin position="338"/>
        <end position="383"/>
    </location>
</feature>
<organism evidence="2 3">
    <name type="scientific">Candidatus Iainarchaeum sp</name>
    <dbReference type="NCBI Taxonomy" id="3101447"/>
    <lineage>
        <taxon>Archaea</taxon>
        <taxon>Candidatus Iainarchaeota</taxon>
        <taxon>Candidatus Iainarchaeia</taxon>
        <taxon>Candidatus Iainarchaeales</taxon>
        <taxon>Candidatus Iainarchaeaceae</taxon>
        <taxon>Candidatus Iainarchaeum</taxon>
    </lineage>
</organism>
<accession>A0A8T4C816</accession>
<comment type="caution">
    <text evidence="2">The sequence shown here is derived from an EMBL/GenBank/DDBJ whole genome shotgun (WGS) entry which is preliminary data.</text>
</comment>
<dbReference type="EMBL" id="VGJJ01000033">
    <property type="protein sequence ID" value="MBM3282457.1"/>
    <property type="molecule type" value="Genomic_DNA"/>
</dbReference>
<dbReference type="Gene3D" id="1.10.10.10">
    <property type="entry name" value="Winged helix-like DNA-binding domain superfamily/Winged helix DNA-binding domain"/>
    <property type="match status" value="1"/>
</dbReference>